<reference evidence="4" key="1">
    <citation type="submission" date="2014-06" db="EMBL/GenBank/DDBJ databases">
        <authorList>
            <person name="Le Roux Frederique"/>
        </authorList>
    </citation>
    <scope>NUCLEOTIDE SEQUENCE [LARGE SCALE GENOMIC DNA]</scope>
    <source>
        <strain evidence="4">J5-5</strain>
    </source>
</reference>
<comment type="caution">
    <text evidence="2">The sequence shown here is derived from an EMBL/GenBank/DDBJ whole genome shotgun (WGS) entry which is preliminary data.</text>
</comment>
<protein>
    <submittedName>
        <fullName evidence="2">Uncharacterized protein</fullName>
    </submittedName>
</protein>
<evidence type="ECO:0000313" key="3">
    <source>
        <dbReference type="Proteomes" id="UP000049077"/>
    </source>
</evidence>
<evidence type="ECO:0000313" key="4">
    <source>
        <dbReference type="Proteomes" id="UP000049495"/>
    </source>
</evidence>
<dbReference type="Proteomes" id="UP000049077">
    <property type="component" value="Unassembled WGS sequence"/>
</dbReference>
<dbReference type="Proteomes" id="UP000049495">
    <property type="component" value="Unassembled WGS sequence"/>
</dbReference>
<dbReference type="EMBL" id="CCJX01000032">
    <property type="protein sequence ID" value="CDT00327.1"/>
    <property type="molecule type" value="Genomic_DNA"/>
</dbReference>
<name>A0A822MZT4_9VIBR</name>
<evidence type="ECO:0000313" key="2">
    <source>
        <dbReference type="EMBL" id="CDT65565.1"/>
    </source>
</evidence>
<reference evidence="2 3" key="2">
    <citation type="submission" date="2014-06" db="EMBL/GenBank/DDBJ databases">
        <authorList>
            <person name="Le Roux F."/>
        </authorList>
    </citation>
    <scope>NUCLEOTIDE SEQUENCE</scope>
    <source>
        <strain evidence="1 3">J5-4</strain>
        <strain evidence="2">J5-5</strain>
    </source>
</reference>
<sequence>MVRKYKNLRVWVTPLSDKLRKQNEKECHCATRFSGYFRRLFEQGKLR</sequence>
<organism evidence="2 4">
    <name type="scientific">Vibrio crassostreae</name>
    <dbReference type="NCBI Taxonomy" id="246167"/>
    <lineage>
        <taxon>Bacteria</taxon>
        <taxon>Pseudomonadati</taxon>
        <taxon>Pseudomonadota</taxon>
        <taxon>Gammaproteobacteria</taxon>
        <taxon>Vibrionales</taxon>
        <taxon>Vibrionaceae</taxon>
        <taxon>Vibrio</taxon>
    </lineage>
</organism>
<accession>A0A822MZT4</accession>
<proteinExistence type="predicted"/>
<dbReference type="EMBL" id="CCJV01000140">
    <property type="protein sequence ID" value="CDT65565.1"/>
    <property type="molecule type" value="Genomic_DNA"/>
</dbReference>
<gene>
    <name evidence="1" type="ORF">VCR4J5_1270144</name>
    <name evidence="2" type="ORF">VCR5J5_760021</name>
</gene>
<keyword evidence="3" id="KW-1185">Reference proteome</keyword>
<dbReference type="AlphaFoldDB" id="A0A822MZT4"/>
<evidence type="ECO:0000313" key="1">
    <source>
        <dbReference type="EMBL" id="CDT00327.1"/>
    </source>
</evidence>